<accession>A0A7S4B4U3</accession>
<sequence>MDVPPYESVTLCANIPMRTCVRTCAAPQAWARYDSISFRDLCVRLGVSKRLYKEAFEPMILTGLFAPGEECSAAAALGMAYFFVLKHQTSFDVRWARGNVGEVIFAPWVEAMKARNVTFMQSTRVVGFEETADSKIGAKIDAEIDSTSAEIKSTLRPTAQQSSRLSAVLCSPAGAAASDPPTRLEADNVVFAVGAAALSGLVRNSPILSRHAELRRFCNLRGTSVLATRLFLDRPVRTPYSANACWGFDEGVGMTWFDIRQLHKPAHDHEPGAVLEVDYYHSNSLLSMSDSDIVTKAKHDLDQMLGADCVAAEVIDAAVVRLPSGVNWYYPGSYKNMPDTTSTAIPNAYFVGDLVRTRHGSWSQEKAFVTGIEAANAILHRPVESGVIPLKDDETHVAFGRSAVSRVQKLLGLGDRAKGPSIADFLF</sequence>
<dbReference type="PANTHER" id="PTHR42923:SF46">
    <property type="entry name" value="AMINE OXIDASE"/>
    <property type="match status" value="1"/>
</dbReference>
<name>A0A7S4B4U3_CHRCT</name>
<dbReference type="PANTHER" id="PTHR42923">
    <property type="entry name" value="PROTOPORPHYRINOGEN OXIDASE"/>
    <property type="match status" value="1"/>
</dbReference>
<dbReference type="InterPro" id="IPR002937">
    <property type="entry name" value="Amino_oxidase"/>
</dbReference>
<feature type="domain" description="Amine oxidase" evidence="1">
    <location>
        <begin position="162"/>
        <end position="379"/>
    </location>
</feature>
<dbReference type="SUPFAM" id="SSF51905">
    <property type="entry name" value="FAD/NAD(P)-binding domain"/>
    <property type="match status" value="1"/>
</dbReference>
<dbReference type="GO" id="GO:0016491">
    <property type="term" value="F:oxidoreductase activity"/>
    <property type="evidence" value="ECO:0007669"/>
    <property type="project" value="InterPro"/>
</dbReference>
<proteinExistence type="predicted"/>
<dbReference type="EMBL" id="HBIZ01011235">
    <property type="protein sequence ID" value="CAE0754085.1"/>
    <property type="molecule type" value="Transcribed_RNA"/>
</dbReference>
<dbReference type="InterPro" id="IPR050464">
    <property type="entry name" value="Zeta_carotene_desat/Oxidored"/>
</dbReference>
<evidence type="ECO:0000313" key="2">
    <source>
        <dbReference type="EMBL" id="CAE0754085.1"/>
    </source>
</evidence>
<protein>
    <recommendedName>
        <fullName evidence="1">Amine oxidase domain-containing protein</fullName>
    </recommendedName>
</protein>
<dbReference type="Pfam" id="PF01593">
    <property type="entry name" value="Amino_oxidase"/>
    <property type="match status" value="1"/>
</dbReference>
<evidence type="ECO:0000259" key="1">
    <source>
        <dbReference type="Pfam" id="PF01593"/>
    </source>
</evidence>
<gene>
    <name evidence="2" type="ORF">PCAR00345_LOCUS6672</name>
</gene>
<dbReference type="InterPro" id="IPR036188">
    <property type="entry name" value="FAD/NAD-bd_sf"/>
</dbReference>
<organism evidence="2">
    <name type="scientific">Chrysotila carterae</name>
    <name type="common">Marine alga</name>
    <name type="synonym">Syracosphaera carterae</name>
    <dbReference type="NCBI Taxonomy" id="13221"/>
    <lineage>
        <taxon>Eukaryota</taxon>
        <taxon>Haptista</taxon>
        <taxon>Haptophyta</taxon>
        <taxon>Prymnesiophyceae</taxon>
        <taxon>Isochrysidales</taxon>
        <taxon>Isochrysidaceae</taxon>
        <taxon>Chrysotila</taxon>
    </lineage>
</organism>
<dbReference type="AlphaFoldDB" id="A0A7S4B4U3"/>
<reference evidence="2" key="1">
    <citation type="submission" date="2021-01" db="EMBL/GenBank/DDBJ databases">
        <authorList>
            <person name="Corre E."/>
            <person name="Pelletier E."/>
            <person name="Niang G."/>
            <person name="Scheremetjew M."/>
            <person name="Finn R."/>
            <person name="Kale V."/>
            <person name="Holt S."/>
            <person name="Cochrane G."/>
            <person name="Meng A."/>
            <person name="Brown T."/>
            <person name="Cohen L."/>
        </authorList>
    </citation>
    <scope>NUCLEOTIDE SEQUENCE</scope>
    <source>
        <strain evidence="2">CCMP645</strain>
    </source>
</reference>